<feature type="compositionally biased region" description="Low complexity" evidence="4">
    <location>
        <begin position="480"/>
        <end position="491"/>
    </location>
</feature>
<dbReference type="SUPFAM" id="SSF47095">
    <property type="entry name" value="HMG-box"/>
    <property type="match status" value="1"/>
</dbReference>
<feature type="compositionally biased region" description="Low complexity" evidence="4">
    <location>
        <begin position="559"/>
        <end position="582"/>
    </location>
</feature>
<gene>
    <name evidence="6" type="ORF">G7K_4767-t1</name>
</gene>
<reference evidence="6 7" key="3">
    <citation type="journal article" date="2015" name="Genome Announc.">
        <title>Draft Genome Sequence of the Archiascomycetous Yeast Saitoella complicata.</title>
        <authorList>
            <person name="Yamauchi K."/>
            <person name="Kondo S."/>
            <person name="Hamamoto M."/>
            <person name="Takahashi Y."/>
            <person name="Ogura Y."/>
            <person name="Hayashi T."/>
            <person name="Nishida H."/>
        </authorList>
    </citation>
    <scope>NUCLEOTIDE SEQUENCE [LARGE SCALE GENOMIC DNA]</scope>
    <source>
        <strain evidence="6 7">NRRL Y-17804</strain>
    </source>
</reference>
<evidence type="ECO:0000256" key="4">
    <source>
        <dbReference type="SAM" id="MobiDB-lite"/>
    </source>
</evidence>
<sequence length="679" mass="74610">MWNWQGREVRSSCASANRESKSVQPIAILAPNASVRTSCRRTTADCCDGELDLPVAQNLPAPTTLPQNKTLPQSRTEDDRGAFIHGKVCSTSTYASSHNAQSILPALRTRLRSTHLQHLSPDSPVTGIQVRLSHRPSLEFIVAVEQQLAYTPLVIHPENLVTMELRGGTDAVVRCLSDLGLQAYNEKFIEEGFTSMPTLMDITEQDLVEMSIKRGHRRLLQREIASRRGIPINEPLPLEEEMDESRGVTPAMSWNGKDREAQEEFEGEKEEAVGGGKRKAKAKKDNIDQETGKRKYRRHPKTDPNAPEKPASAYVVFANSVREELKKDVANNSLSFTDIAKIVGDRWKLLDPEEKERMEDDAARKKEDFANAMLKYRSSQEYYKYQVYLTQFREKHPNADLGEPAPKKSKLEKSMSKEKSDMSEMGMQMSRTPRRRAHSTTDTPSMIERGLSNASSSFRADESPELRHLNTRLQDLRDAAVSAAATAGSSSTPVHDFPPPASATSVGGHERRSSIASSISNASNQYSPTATVPPKNMYSPTQTQQTQSAMFQPPPFPPRQGGYMPYPQQQQVQGQQQQQEQPAPFPGLRLQAAIPYHVRQPSGSGFLPPSITDPSNFQIGSGGGAGMGVPGRNPSVPPRMDSAESISESVASSATAVSASNVGAGMSAGQGREVGWVIC</sequence>
<dbReference type="SMART" id="SM00398">
    <property type="entry name" value="HMG"/>
    <property type="match status" value="1"/>
</dbReference>
<dbReference type="InterPro" id="IPR013761">
    <property type="entry name" value="SAM/pointed_sf"/>
</dbReference>
<dbReference type="GO" id="GO:0003677">
    <property type="term" value="F:DNA binding"/>
    <property type="evidence" value="ECO:0007669"/>
    <property type="project" value="UniProtKB-UniRule"/>
</dbReference>
<feature type="region of interest" description="Disordered" evidence="4">
    <location>
        <begin position="480"/>
        <end position="583"/>
    </location>
</feature>
<keyword evidence="2 3" id="KW-0539">Nucleus</keyword>
<dbReference type="PANTHER" id="PTHR46040">
    <property type="entry name" value="HIGH MOBILITY GROUP PROTEIN 2"/>
    <property type="match status" value="1"/>
</dbReference>
<accession>A0A0E9NLC0</accession>
<feature type="compositionally biased region" description="Low complexity" evidence="4">
    <location>
        <begin position="514"/>
        <end position="524"/>
    </location>
</feature>
<evidence type="ECO:0000313" key="7">
    <source>
        <dbReference type="Proteomes" id="UP000033140"/>
    </source>
</evidence>
<dbReference type="CDD" id="cd09487">
    <property type="entry name" value="SAM_superfamily"/>
    <property type="match status" value="1"/>
</dbReference>
<dbReference type="GO" id="GO:0005634">
    <property type="term" value="C:nucleus"/>
    <property type="evidence" value="ECO:0007669"/>
    <property type="project" value="UniProtKB-UniRule"/>
</dbReference>
<keyword evidence="7" id="KW-1185">Reference proteome</keyword>
<dbReference type="STRING" id="698492.A0A0E9NLC0"/>
<dbReference type="InterPro" id="IPR009071">
    <property type="entry name" value="HMG_box_dom"/>
</dbReference>
<dbReference type="PROSITE" id="PS50118">
    <property type="entry name" value="HMG_BOX_2"/>
    <property type="match status" value="1"/>
</dbReference>
<dbReference type="SUPFAM" id="SSF47769">
    <property type="entry name" value="SAM/Pointed domain"/>
    <property type="match status" value="1"/>
</dbReference>
<feature type="region of interest" description="Disordered" evidence="4">
    <location>
        <begin position="235"/>
        <end position="309"/>
    </location>
</feature>
<dbReference type="SMART" id="SM00454">
    <property type="entry name" value="SAM"/>
    <property type="match status" value="1"/>
</dbReference>
<feature type="compositionally biased region" description="Polar residues" evidence="4">
    <location>
        <begin position="60"/>
        <end position="74"/>
    </location>
</feature>
<feature type="DNA-binding region" description="HMG box" evidence="3">
    <location>
        <begin position="307"/>
        <end position="377"/>
    </location>
</feature>
<feature type="compositionally biased region" description="Polar residues" evidence="4">
    <location>
        <begin position="538"/>
        <end position="549"/>
    </location>
</feature>
<evidence type="ECO:0000256" key="1">
    <source>
        <dbReference type="ARBA" id="ARBA00023125"/>
    </source>
</evidence>
<dbReference type="PANTHER" id="PTHR46040:SF3">
    <property type="entry name" value="HIGH MOBILITY GROUP PROTEIN 2"/>
    <property type="match status" value="1"/>
</dbReference>
<feature type="domain" description="HMG box" evidence="5">
    <location>
        <begin position="307"/>
        <end position="377"/>
    </location>
</feature>
<organism evidence="6 7">
    <name type="scientific">Saitoella complicata (strain BCRC 22490 / CBS 7301 / JCM 7358 / NBRC 10748 / NRRL Y-17804)</name>
    <dbReference type="NCBI Taxonomy" id="698492"/>
    <lineage>
        <taxon>Eukaryota</taxon>
        <taxon>Fungi</taxon>
        <taxon>Dikarya</taxon>
        <taxon>Ascomycota</taxon>
        <taxon>Taphrinomycotina</taxon>
        <taxon>Taphrinomycotina incertae sedis</taxon>
        <taxon>Saitoella</taxon>
    </lineage>
</organism>
<evidence type="ECO:0000313" key="6">
    <source>
        <dbReference type="EMBL" id="GAO50644.1"/>
    </source>
</evidence>
<reference evidence="6 7" key="2">
    <citation type="journal article" date="2014" name="J. Gen. Appl. Microbiol.">
        <title>The early diverging ascomycetous budding yeast Saitoella complicata has three histone deacetylases belonging to the Clr6, Hos2, and Rpd3 lineages.</title>
        <authorList>
            <person name="Nishida H."/>
            <person name="Matsumoto T."/>
            <person name="Kondo S."/>
            <person name="Hamamoto M."/>
            <person name="Yoshikawa H."/>
        </authorList>
    </citation>
    <scope>NUCLEOTIDE SEQUENCE [LARGE SCALE GENOMIC DNA]</scope>
    <source>
        <strain evidence="6 7">NRRL Y-17804</strain>
    </source>
</reference>
<dbReference type="Pfam" id="PF00505">
    <property type="entry name" value="HMG_box"/>
    <property type="match status" value="1"/>
</dbReference>
<protein>
    <recommendedName>
        <fullName evidence="5">HMG box domain-containing protein</fullName>
    </recommendedName>
</protein>
<dbReference type="GO" id="GO:0010468">
    <property type="term" value="P:regulation of gene expression"/>
    <property type="evidence" value="ECO:0007669"/>
    <property type="project" value="TreeGrafter"/>
</dbReference>
<feature type="compositionally biased region" description="Basic and acidic residues" evidence="4">
    <location>
        <begin position="405"/>
        <end position="422"/>
    </location>
</feature>
<dbReference type="Gene3D" id="1.10.30.10">
    <property type="entry name" value="High mobility group box domain"/>
    <property type="match status" value="1"/>
</dbReference>
<dbReference type="Gene3D" id="1.10.150.50">
    <property type="entry name" value="Transcription Factor, Ets-1"/>
    <property type="match status" value="1"/>
</dbReference>
<feature type="region of interest" description="Disordered" evidence="4">
    <location>
        <begin position="396"/>
        <end position="464"/>
    </location>
</feature>
<dbReference type="Proteomes" id="UP000033140">
    <property type="component" value="Unassembled WGS sequence"/>
</dbReference>
<keyword evidence="1 3" id="KW-0238">DNA-binding</keyword>
<evidence type="ECO:0000259" key="5">
    <source>
        <dbReference type="PROSITE" id="PS50118"/>
    </source>
</evidence>
<name>A0A0E9NLC0_SAICN</name>
<dbReference type="EMBL" id="BACD03000035">
    <property type="protein sequence ID" value="GAO50644.1"/>
    <property type="molecule type" value="Genomic_DNA"/>
</dbReference>
<dbReference type="InterPro" id="IPR001660">
    <property type="entry name" value="SAM"/>
</dbReference>
<evidence type="ECO:0000256" key="2">
    <source>
        <dbReference type="ARBA" id="ARBA00023242"/>
    </source>
</evidence>
<dbReference type="Pfam" id="PF00536">
    <property type="entry name" value="SAM_1"/>
    <property type="match status" value="1"/>
</dbReference>
<dbReference type="InterPro" id="IPR051965">
    <property type="entry name" value="ChromReg_NeuronalGeneExpr"/>
</dbReference>
<reference evidence="6 7" key="1">
    <citation type="journal article" date="2011" name="J. Gen. Appl. Microbiol.">
        <title>Draft genome sequencing of the enigmatic yeast Saitoella complicata.</title>
        <authorList>
            <person name="Nishida H."/>
            <person name="Hamamoto M."/>
            <person name="Sugiyama J."/>
        </authorList>
    </citation>
    <scope>NUCLEOTIDE SEQUENCE [LARGE SCALE GENOMIC DNA]</scope>
    <source>
        <strain evidence="6 7">NRRL Y-17804</strain>
    </source>
</reference>
<proteinExistence type="predicted"/>
<feature type="compositionally biased region" description="Basic and acidic residues" evidence="4">
    <location>
        <begin position="283"/>
        <end position="293"/>
    </location>
</feature>
<comment type="caution">
    <text evidence="6">The sequence shown here is derived from an EMBL/GenBank/DDBJ whole genome shotgun (WGS) entry which is preliminary data.</text>
</comment>
<evidence type="ECO:0000256" key="3">
    <source>
        <dbReference type="PROSITE-ProRule" id="PRU00267"/>
    </source>
</evidence>
<feature type="region of interest" description="Disordered" evidence="4">
    <location>
        <begin position="58"/>
        <end position="77"/>
    </location>
</feature>
<dbReference type="InterPro" id="IPR036910">
    <property type="entry name" value="HMG_box_dom_sf"/>
</dbReference>
<dbReference type="AlphaFoldDB" id="A0A0E9NLC0"/>